<organism evidence="7 8">
    <name type="scientific">Candidatus Kerfeldbacteria bacterium CG08_land_8_20_14_0_20_42_7</name>
    <dbReference type="NCBI Taxonomy" id="2014245"/>
    <lineage>
        <taxon>Bacteria</taxon>
        <taxon>Candidatus Kerfeldiibacteriota</taxon>
    </lineage>
</organism>
<keyword evidence="4 6" id="KW-0689">Ribosomal protein</keyword>
<evidence type="ECO:0000313" key="8">
    <source>
        <dbReference type="Proteomes" id="UP000228711"/>
    </source>
</evidence>
<sequence length="132" mass="14648">MAVLKSQPKKVKKKVRRTVPHGRVYIQSTYNNTIISFTDEQGNVLAWSSAGSNSFKGPKKATPYAASMVIRTLYEKIKDMGVKQVDVFVKGVGSGRESAIRSLTQHGINILSIKDLTPTPHNGTRQPRPRRV</sequence>
<dbReference type="Proteomes" id="UP000228711">
    <property type="component" value="Unassembled WGS sequence"/>
</dbReference>
<dbReference type="Pfam" id="PF00411">
    <property type="entry name" value="Ribosomal_S11"/>
    <property type="match status" value="1"/>
</dbReference>
<protein>
    <recommendedName>
        <fullName evidence="6">Small ribosomal subunit protein uS11</fullName>
    </recommendedName>
</protein>
<dbReference type="NCBIfam" id="TIGR03632">
    <property type="entry name" value="uS11_bact"/>
    <property type="match status" value="1"/>
</dbReference>
<evidence type="ECO:0000313" key="7">
    <source>
        <dbReference type="EMBL" id="PIS41533.1"/>
    </source>
</evidence>
<name>A0A2H0YUW8_9BACT</name>
<gene>
    <name evidence="6" type="primary">rpsK</name>
    <name evidence="7" type="ORF">COT25_02660</name>
</gene>
<dbReference type="AlphaFoldDB" id="A0A2H0YUW8"/>
<comment type="function">
    <text evidence="6">Located on the platform of the 30S subunit, it bridges several disparate RNA helices of the 16S rRNA. Forms part of the Shine-Dalgarno cleft in the 70S ribosome.</text>
</comment>
<comment type="similarity">
    <text evidence="1 6">Belongs to the universal ribosomal protein uS11 family.</text>
</comment>
<proteinExistence type="inferred from homology"/>
<comment type="subunit">
    <text evidence="6">Part of the 30S ribosomal subunit. Interacts with proteins S7 and S18. Binds to IF-3.</text>
</comment>
<dbReference type="NCBIfam" id="NF003698">
    <property type="entry name" value="PRK05309.1"/>
    <property type="match status" value="1"/>
</dbReference>
<dbReference type="GO" id="GO:1990904">
    <property type="term" value="C:ribonucleoprotein complex"/>
    <property type="evidence" value="ECO:0007669"/>
    <property type="project" value="UniProtKB-KW"/>
</dbReference>
<evidence type="ECO:0000256" key="4">
    <source>
        <dbReference type="ARBA" id="ARBA00022980"/>
    </source>
</evidence>
<dbReference type="GO" id="GO:0019843">
    <property type="term" value="F:rRNA binding"/>
    <property type="evidence" value="ECO:0007669"/>
    <property type="project" value="UniProtKB-UniRule"/>
</dbReference>
<dbReference type="InterPro" id="IPR036967">
    <property type="entry name" value="Ribosomal_uS11_sf"/>
</dbReference>
<dbReference type="Gene3D" id="3.30.420.80">
    <property type="entry name" value="Ribosomal protein S11"/>
    <property type="match status" value="1"/>
</dbReference>
<evidence type="ECO:0000256" key="3">
    <source>
        <dbReference type="ARBA" id="ARBA00022884"/>
    </source>
</evidence>
<keyword evidence="2 6" id="KW-0699">rRNA-binding</keyword>
<evidence type="ECO:0000256" key="5">
    <source>
        <dbReference type="ARBA" id="ARBA00023274"/>
    </source>
</evidence>
<dbReference type="SUPFAM" id="SSF53137">
    <property type="entry name" value="Translational machinery components"/>
    <property type="match status" value="1"/>
</dbReference>
<dbReference type="GO" id="GO:0006412">
    <property type="term" value="P:translation"/>
    <property type="evidence" value="ECO:0007669"/>
    <property type="project" value="UniProtKB-UniRule"/>
</dbReference>
<dbReference type="PIRSF" id="PIRSF002131">
    <property type="entry name" value="Ribosomal_S11"/>
    <property type="match status" value="1"/>
</dbReference>
<reference evidence="8" key="1">
    <citation type="submission" date="2017-09" db="EMBL/GenBank/DDBJ databases">
        <title>Depth-based differentiation of microbial function through sediment-hosted aquifers and enrichment of novel symbionts in the deep terrestrial subsurface.</title>
        <authorList>
            <person name="Probst A.J."/>
            <person name="Ladd B."/>
            <person name="Jarett J.K."/>
            <person name="Geller-Mcgrath D.E."/>
            <person name="Sieber C.M.K."/>
            <person name="Emerson J.B."/>
            <person name="Anantharaman K."/>
            <person name="Thomas B.C."/>
            <person name="Malmstrom R."/>
            <person name="Stieglmeier M."/>
            <person name="Klingl A."/>
            <person name="Woyke T."/>
            <person name="Ryan C.M."/>
            <person name="Banfield J.F."/>
        </authorList>
    </citation>
    <scope>NUCLEOTIDE SEQUENCE [LARGE SCALE GENOMIC DNA]</scope>
</reference>
<dbReference type="PANTHER" id="PTHR11759">
    <property type="entry name" value="40S RIBOSOMAL PROTEIN S14/30S RIBOSOMAL PROTEIN S11"/>
    <property type="match status" value="1"/>
</dbReference>
<dbReference type="GO" id="GO:0005840">
    <property type="term" value="C:ribosome"/>
    <property type="evidence" value="ECO:0007669"/>
    <property type="project" value="UniProtKB-KW"/>
</dbReference>
<dbReference type="HAMAP" id="MF_01310">
    <property type="entry name" value="Ribosomal_uS11"/>
    <property type="match status" value="1"/>
</dbReference>
<dbReference type="GO" id="GO:0003735">
    <property type="term" value="F:structural constituent of ribosome"/>
    <property type="evidence" value="ECO:0007669"/>
    <property type="project" value="InterPro"/>
</dbReference>
<keyword evidence="5 6" id="KW-0687">Ribonucleoprotein</keyword>
<keyword evidence="3 6" id="KW-0694">RNA-binding</keyword>
<dbReference type="EMBL" id="PEXV01000088">
    <property type="protein sequence ID" value="PIS41533.1"/>
    <property type="molecule type" value="Genomic_DNA"/>
</dbReference>
<comment type="caution">
    <text evidence="7">The sequence shown here is derived from an EMBL/GenBank/DDBJ whole genome shotgun (WGS) entry which is preliminary data.</text>
</comment>
<dbReference type="InterPro" id="IPR001971">
    <property type="entry name" value="Ribosomal_uS11"/>
</dbReference>
<evidence type="ECO:0000256" key="1">
    <source>
        <dbReference type="ARBA" id="ARBA00006194"/>
    </source>
</evidence>
<accession>A0A2H0YUW8</accession>
<dbReference type="InterPro" id="IPR019981">
    <property type="entry name" value="Ribosomal_uS11_bac-type"/>
</dbReference>
<evidence type="ECO:0000256" key="2">
    <source>
        <dbReference type="ARBA" id="ARBA00022730"/>
    </source>
</evidence>
<evidence type="ECO:0000256" key="6">
    <source>
        <dbReference type="HAMAP-Rule" id="MF_01310"/>
    </source>
</evidence>